<evidence type="ECO:0000313" key="8">
    <source>
        <dbReference type="Proteomes" id="UP000320672"/>
    </source>
</evidence>
<dbReference type="KEGG" id="rml:FF011L_07460"/>
<dbReference type="Proteomes" id="UP000320672">
    <property type="component" value="Chromosome"/>
</dbReference>
<keyword evidence="1" id="KW-1003">Cell membrane</keyword>
<protein>
    <submittedName>
        <fullName evidence="7">von Willebrand factor type A domain protein</fullName>
    </submittedName>
</protein>
<keyword evidence="2" id="KW-0812">Transmembrane</keyword>
<name>A0A517MAU6_9BACT</name>
<dbReference type="CDD" id="cd00198">
    <property type="entry name" value="vWFA"/>
    <property type="match status" value="1"/>
</dbReference>
<dbReference type="InterPro" id="IPR050768">
    <property type="entry name" value="UPF0353/GerABKA_families"/>
</dbReference>
<evidence type="ECO:0000256" key="2">
    <source>
        <dbReference type="ARBA" id="ARBA00022692"/>
    </source>
</evidence>
<dbReference type="RefSeq" id="WP_246109705.1">
    <property type="nucleotide sequence ID" value="NZ_CP036262.1"/>
</dbReference>
<dbReference type="SUPFAM" id="SSF53300">
    <property type="entry name" value="vWA-like"/>
    <property type="match status" value="1"/>
</dbReference>
<gene>
    <name evidence="7" type="ORF">FF011L_07460</name>
</gene>
<dbReference type="SMART" id="SM00327">
    <property type="entry name" value="VWA"/>
    <property type="match status" value="1"/>
</dbReference>
<dbReference type="InterPro" id="IPR036465">
    <property type="entry name" value="vWFA_dom_sf"/>
</dbReference>
<evidence type="ECO:0000256" key="3">
    <source>
        <dbReference type="ARBA" id="ARBA00022989"/>
    </source>
</evidence>
<evidence type="ECO:0000313" key="7">
    <source>
        <dbReference type="EMBL" id="QDS92010.1"/>
    </source>
</evidence>
<feature type="domain" description="VWFA" evidence="6">
    <location>
        <begin position="176"/>
        <end position="345"/>
    </location>
</feature>
<feature type="region of interest" description="Disordered" evidence="5">
    <location>
        <begin position="1"/>
        <end position="22"/>
    </location>
</feature>
<keyword evidence="4" id="KW-0472">Membrane</keyword>
<evidence type="ECO:0000256" key="1">
    <source>
        <dbReference type="ARBA" id="ARBA00022475"/>
    </source>
</evidence>
<dbReference type="PROSITE" id="PS50234">
    <property type="entry name" value="VWFA"/>
    <property type="match status" value="1"/>
</dbReference>
<dbReference type="Pfam" id="PF13400">
    <property type="entry name" value="Tad"/>
    <property type="match status" value="1"/>
</dbReference>
<keyword evidence="8" id="KW-1185">Reference proteome</keyword>
<dbReference type="Gene3D" id="3.40.50.410">
    <property type="entry name" value="von Willebrand factor, type A domain"/>
    <property type="match status" value="1"/>
</dbReference>
<organism evidence="7 8">
    <name type="scientific">Roseimaritima multifibrata</name>
    <dbReference type="NCBI Taxonomy" id="1930274"/>
    <lineage>
        <taxon>Bacteria</taxon>
        <taxon>Pseudomonadati</taxon>
        <taxon>Planctomycetota</taxon>
        <taxon>Planctomycetia</taxon>
        <taxon>Pirellulales</taxon>
        <taxon>Pirellulaceae</taxon>
        <taxon>Roseimaritima</taxon>
    </lineage>
</organism>
<evidence type="ECO:0000256" key="4">
    <source>
        <dbReference type="ARBA" id="ARBA00023136"/>
    </source>
</evidence>
<dbReference type="EMBL" id="CP036262">
    <property type="protein sequence ID" value="QDS92010.1"/>
    <property type="molecule type" value="Genomic_DNA"/>
</dbReference>
<evidence type="ECO:0000259" key="6">
    <source>
        <dbReference type="PROSITE" id="PS50234"/>
    </source>
</evidence>
<keyword evidence="3" id="KW-1133">Transmembrane helix</keyword>
<dbReference type="InterPro" id="IPR028087">
    <property type="entry name" value="Tad_N"/>
</dbReference>
<dbReference type="AlphaFoldDB" id="A0A517MAU6"/>
<dbReference type="PANTHER" id="PTHR22550:SF5">
    <property type="entry name" value="LEUCINE ZIPPER PROTEIN 4"/>
    <property type="match status" value="1"/>
</dbReference>
<accession>A0A517MAU6</accession>
<evidence type="ECO:0000256" key="5">
    <source>
        <dbReference type="SAM" id="MobiDB-lite"/>
    </source>
</evidence>
<sequence>MKLQPRTNRTPRNRHSGPRATPRRDGSMLVLLAFAMVIFMVSAALAIDIARIHLARTELRTSTDAAAKAAAEALSRTQDVNAAVARGQEIASDNLVNGSPLLLRRGDFQFGRSEADADTNRFTFTTSGRPQNSVRVRGERTEGSASGAIPLIFGAILNRDIFELGHNATATYIERDVALVVDRSGSMRGQKFRDLRDALDIFIETLDATPVEEEVGLASYSNRATADVELTSDLSQIAAAMDVMPVGGTTSISSGMAAGESILTNGRSEDFVERTMIVMTDGQHNTGAEPRTVATRLAADGVFIHTITFGAGADQVRMREVATIGRGRHYHAADGDELRAIYREIALTLSTMITE</sequence>
<dbReference type="Pfam" id="PF00092">
    <property type="entry name" value="VWA"/>
    <property type="match status" value="1"/>
</dbReference>
<dbReference type="PRINTS" id="PR00453">
    <property type="entry name" value="VWFADOMAIN"/>
</dbReference>
<dbReference type="PANTHER" id="PTHR22550">
    <property type="entry name" value="SPORE GERMINATION PROTEIN"/>
    <property type="match status" value="1"/>
</dbReference>
<dbReference type="InterPro" id="IPR002035">
    <property type="entry name" value="VWF_A"/>
</dbReference>
<reference evidence="7 8" key="1">
    <citation type="submission" date="2019-02" db="EMBL/GenBank/DDBJ databases">
        <title>Deep-cultivation of Planctomycetes and their phenomic and genomic characterization uncovers novel biology.</title>
        <authorList>
            <person name="Wiegand S."/>
            <person name="Jogler M."/>
            <person name="Boedeker C."/>
            <person name="Pinto D."/>
            <person name="Vollmers J."/>
            <person name="Rivas-Marin E."/>
            <person name="Kohn T."/>
            <person name="Peeters S.H."/>
            <person name="Heuer A."/>
            <person name="Rast P."/>
            <person name="Oberbeckmann S."/>
            <person name="Bunk B."/>
            <person name="Jeske O."/>
            <person name="Meyerdierks A."/>
            <person name="Storesund J.E."/>
            <person name="Kallscheuer N."/>
            <person name="Luecker S."/>
            <person name="Lage O.M."/>
            <person name="Pohl T."/>
            <person name="Merkel B.J."/>
            <person name="Hornburger P."/>
            <person name="Mueller R.-W."/>
            <person name="Bruemmer F."/>
            <person name="Labrenz M."/>
            <person name="Spormann A.M."/>
            <person name="Op den Camp H."/>
            <person name="Overmann J."/>
            <person name="Amann R."/>
            <person name="Jetten M.S.M."/>
            <person name="Mascher T."/>
            <person name="Medema M.H."/>
            <person name="Devos D.P."/>
            <person name="Kaster A.-K."/>
            <person name="Ovreas L."/>
            <person name="Rohde M."/>
            <person name="Galperin M.Y."/>
            <person name="Jogler C."/>
        </authorList>
    </citation>
    <scope>NUCLEOTIDE SEQUENCE [LARGE SCALE GENOMIC DNA]</scope>
    <source>
        <strain evidence="7 8">FF011L</strain>
    </source>
</reference>
<proteinExistence type="predicted"/>